<dbReference type="Gramene" id="OMERI02G10890.1">
    <property type="protein sequence ID" value="OMERI02G10890.1"/>
    <property type="gene ID" value="OMERI02G10890"/>
</dbReference>
<dbReference type="HOGENOM" id="CLU_163618_0_0_1"/>
<reference evidence="2" key="2">
    <citation type="submission" date="2018-05" db="EMBL/GenBank/DDBJ databases">
        <title>OmerRS3 (Oryza meridionalis Reference Sequence Version 3).</title>
        <authorList>
            <person name="Zhang J."/>
            <person name="Kudrna D."/>
            <person name="Lee S."/>
            <person name="Talag J."/>
            <person name="Welchert J."/>
            <person name="Wing R.A."/>
        </authorList>
    </citation>
    <scope>NUCLEOTIDE SEQUENCE [LARGE SCALE GENOMIC DNA]</scope>
    <source>
        <strain evidence="2">cv. OR44</strain>
    </source>
</reference>
<dbReference type="AlphaFoldDB" id="A0A0E0CIB8"/>
<sequence length="124" mass="13096">MASRLRSFSRPAAAAFLRSAAGRSPAASLPRAVAPITRAASVGRLVGLARSLQPLHSAVAEARLTSRLGAEVARAVSQGTLCSSFPGDNLKLMISWMSCRDGSQRASITKDDTPCPLNRVDKYN</sequence>
<accession>A0A0E0CIB8</accession>
<protein>
    <submittedName>
        <fullName evidence="2">Uncharacterized protein</fullName>
    </submittedName>
</protein>
<evidence type="ECO:0000313" key="2">
    <source>
        <dbReference type="EnsemblPlants" id="OMERI02G10890.1"/>
    </source>
</evidence>
<feature type="compositionally biased region" description="Basic and acidic residues" evidence="1">
    <location>
        <begin position="108"/>
        <end position="124"/>
    </location>
</feature>
<dbReference type="EnsemblPlants" id="OMERI02G10890.1">
    <property type="protein sequence ID" value="OMERI02G10890.1"/>
    <property type="gene ID" value="OMERI02G10890"/>
</dbReference>
<dbReference type="eggNOG" id="ENOG502S772">
    <property type="taxonomic scope" value="Eukaryota"/>
</dbReference>
<evidence type="ECO:0000313" key="3">
    <source>
        <dbReference type="Proteomes" id="UP000008021"/>
    </source>
</evidence>
<organism evidence="2">
    <name type="scientific">Oryza meridionalis</name>
    <dbReference type="NCBI Taxonomy" id="40149"/>
    <lineage>
        <taxon>Eukaryota</taxon>
        <taxon>Viridiplantae</taxon>
        <taxon>Streptophyta</taxon>
        <taxon>Embryophyta</taxon>
        <taxon>Tracheophyta</taxon>
        <taxon>Spermatophyta</taxon>
        <taxon>Magnoliopsida</taxon>
        <taxon>Liliopsida</taxon>
        <taxon>Poales</taxon>
        <taxon>Poaceae</taxon>
        <taxon>BOP clade</taxon>
        <taxon>Oryzoideae</taxon>
        <taxon>Oryzeae</taxon>
        <taxon>Oryzinae</taxon>
        <taxon>Oryza</taxon>
    </lineage>
</organism>
<proteinExistence type="predicted"/>
<evidence type="ECO:0000256" key="1">
    <source>
        <dbReference type="SAM" id="MobiDB-lite"/>
    </source>
</evidence>
<keyword evidence="3" id="KW-1185">Reference proteome</keyword>
<reference evidence="2" key="1">
    <citation type="submission" date="2015-04" db="UniProtKB">
        <authorList>
            <consortium name="EnsemblPlants"/>
        </authorList>
    </citation>
    <scope>IDENTIFICATION</scope>
</reference>
<name>A0A0E0CIB8_9ORYZ</name>
<feature type="region of interest" description="Disordered" evidence="1">
    <location>
        <begin position="105"/>
        <end position="124"/>
    </location>
</feature>
<dbReference type="Proteomes" id="UP000008021">
    <property type="component" value="Chromosome 2"/>
</dbReference>